<keyword evidence="3" id="KW-1185">Reference proteome</keyword>
<evidence type="ECO:0000256" key="1">
    <source>
        <dbReference type="SAM" id="MobiDB-lite"/>
    </source>
</evidence>
<gene>
    <name evidence="2" type="ORF">PODCO_709940</name>
</gene>
<protein>
    <recommendedName>
        <fullName evidence="4">Zn(2)-C6 fungal-type domain-containing protein</fullName>
    </recommendedName>
</protein>
<evidence type="ECO:0000313" key="2">
    <source>
        <dbReference type="EMBL" id="VBB86986.1"/>
    </source>
</evidence>
<dbReference type="PANTHER" id="PTHR38111:SF9">
    <property type="entry name" value="ZN(2)-C6 FUNGAL-TYPE DOMAIN-CONTAINING PROTEIN"/>
    <property type="match status" value="1"/>
</dbReference>
<accession>A0ABY6SLE7</accession>
<dbReference type="Proteomes" id="UP000280685">
    <property type="component" value="Chromosome 7"/>
</dbReference>
<dbReference type="PANTHER" id="PTHR38111">
    <property type="entry name" value="ZN(2)-C6 FUNGAL-TYPE DOMAIN-CONTAINING PROTEIN-RELATED"/>
    <property type="match status" value="1"/>
</dbReference>
<organism evidence="2 3">
    <name type="scientific">Podospora comata</name>
    <dbReference type="NCBI Taxonomy" id="48703"/>
    <lineage>
        <taxon>Eukaryota</taxon>
        <taxon>Fungi</taxon>
        <taxon>Dikarya</taxon>
        <taxon>Ascomycota</taxon>
        <taxon>Pezizomycotina</taxon>
        <taxon>Sordariomycetes</taxon>
        <taxon>Sordariomycetidae</taxon>
        <taxon>Sordariales</taxon>
        <taxon>Podosporaceae</taxon>
        <taxon>Podospora</taxon>
    </lineage>
</organism>
<name>A0ABY6SLE7_PODCO</name>
<feature type="region of interest" description="Disordered" evidence="1">
    <location>
        <begin position="75"/>
        <end position="107"/>
    </location>
</feature>
<evidence type="ECO:0000313" key="3">
    <source>
        <dbReference type="Proteomes" id="UP000280685"/>
    </source>
</evidence>
<reference evidence="2" key="1">
    <citation type="submission" date="2018-02" db="EMBL/GenBank/DDBJ databases">
        <authorList>
            <person name="Silar P."/>
        </authorList>
    </citation>
    <scope>NUCLEOTIDE SEQUENCE [LARGE SCALE GENOMIC DNA]</scope>
    <source>
        <strain evidence="2">T</strain>
    </source>
</reference>
<dbReference type="InterPro" id="IPR053178">
    <property type="entry name" value="Osmoadaptation_assoc"/>
</dbReference>
<sequence>MVGVPGKYKGCNSNFFHIANLEDDHHLLEESQKLTQHLQCDNERPLCRKCLDSGRECAGYERETVFIIGTIEDQGRCSSHPPRVVKSKKSSGKQSSSKRGDDTGSFQLVANTPLRPAWDDLISVSCGGQTFQVQIAALFTPLSSVTRAYATDEDEGEQNRTIFMSFPTYQSPDLTPYPGEDDFQLFSQCMVHLAPPSESRGGQGTQTDSIFMFLYEHNNSITYNPTLPPWKDPSLQTSTVRRLGPSGFRQFPNHHFFARIYRPAAIWTALLSSTPTFLSSPEWQTTPYESHPPSPLDNLLSLLSLLPALFARFNSITSPDTPPTLSRRLLAQDLLSNMMDIELRLSAWFTSLPRSAFWIADPATLPYQPEIPFMETFAFRDTQTGLALLFYWSGLVLLWPKMWRLYWVLFEAVIDGPIGVEVTLSGKLAGVDPMRWGWKETRGVAESVCRGGYWVLQGAAQPDLVGWVVEVLDWFYGELPGMMTGWDEGVMVGGDGRLEMGWVRGLRERVQGRGRDIGEVVGGRGWVDYVSF</sequence>
<dbReference type="EMBL" id="LR026970">
    <property type="protein sequence ID" value="VBB86986.1"/>
    <property type="molecule type" value="Genomic_DNA"/>
</dbReference>
<proteinExistence type="predicted"/>
<evidence type="ECO:0008006" key="4">
    <source>
        <dbReference type="Google" id="ProtNLM"/>
    </source>
</evidence>